<dbReference type="PANTHER" id="PTHR34286">
    <property type="entry name" value="TRANSMEMBRANE PROTEIN"/>
    <property type="match status" value="1"/>
</dbReference>
<dbReference type="Proteomes" id="UP001605036">
    <property type="component" value="Unassembled WGS sequence"/>
</dbReference>
<proteinExistence type="predicted"/>
<dbReference type="EMBL" id="JBHFFA010000002">
    <property type="protein sequence ID" value="KAL2643527.1"/>
    <property type="molecule type" value="Genomic_DNA"/>
</dbReference>
<gene>
    <name evidence="1" type="ORF">R1flu_011114</name>
</gene>
<organism evidence="1 2">
    <name type="scientific">Riccia fluitans</name>
    <dbReference type="NCBI Taxonomy" id="41844"/>
    <lineage>
        <taxon>Eukaryota</taxon>
        <taxon>Viridiplantae</taxon>
        <taxon>Streptophyta</taxon>
        <taxon>Embryophyta</taxon>
        <taxon>Marchantiophyta</taxon>
        <taxon>Marchantiopsida</taxon>
        <taxon>Marchantiidae</taxon>
        <taxon>Marchantiales</taxon>
        <taxon>Ricciaceae</taxon>
        <taxon>Riccia</taxon>
    </lineage>
</organism>
<evidence type="ECO:0000313" key="2">
    <source>
        <dbReference type="Proteomes" id="UP001605036"/>
    </source>
</evidence>
<accession>A0ABD1Z6X1</accession>
<dbReference type="AlphaFoldDB" id="A0ABD1Z6X1"/>
<reference evidence="1 2" key="1">
    <citation type="submission" date="2024-09" db="EMBL/GenBank/DDBJ databases">
        <title>Chromosome-scale assembly of Riccia fluitans.</title>
        <authorList>
            <person name="Paukszto L."/>
            <person name="Sawicki J."/>
            <person name="Karawczyk K."/>
            <person name="Piernik-Szablinska J."/>
            <person name="Szczecinska M."/>
            <person name="Mazdziarz M."/>
        </authorList>
    </citation>
    <scope>NUCLEOTIDE SEQUENCE [LARGE SCALE GENOMIC DNA]</scope>
    <source>
        <strain evidence="1">Rf_01</strain>
        <tissue evidence="1">Aerial parts of the thallus</tissue>
    </source>
</reference>
<protein>
    <submittedName>
        <fullName evidence="1">Uncharacterized protein</fullName>
    </submittedName>
</protein>
<name>A0ABD1Z6X1_9MARC</name>
<evidence type="ECO:0000313" key="1">
    <source>
        <dbReference type="EMBL" id="KAL2643527.1"/>
    </source>
</evidence>
<keyword evidence="2" id="KW-1185">Reference proteome</keyword>
<sequence>MASLNVPVPFTPFSSGRTDVAISRELVLLADCISRSFFSGGAIRAMGGGGHVEPHGHYPGYPTGVWSPTGGWWCDPKLWRRNTALAFVGIFAVCVPIAIKSAQLEQRPVPPTRPIPSQKWCKNFGPPITQE</sequence>
<dbReference type="PANTHER" id="PTHR34286:SF1">
    <property type="entry name" value="TRANSMEMBRANE PROTEIN"/>
    <property type="match status" value="1"/>
</dbReference>
<comment type="caution">
    <text evidence="1">The sequence shown here is derived from an EMBL/GenBank/DDBJ whole genome shotgun (WGS) entry which is preliminary data.</text>
</comment>